<feature type="non-terminal residue" evidence="1">
    <location>
        <position position="1"/>
    </location>
</feature>
<evidence type="ECO:0000313" key="1">
    <source>
        <dbReference type="EMBL" id="CAG8837518.1"/>
    </source>
</evidence>
<organism evidence="1 2">
    <name type="scientific">Gigaspora margarita</name>
    <dbReference type="NCBI Taxonomy" id="4874"/>
    <lineage>
        <taxon>Eukaryota</taxon>
        <taxon>Fungi</taxon>
        <taxon>Fungi incertae sedis</taxon>
        <taxon>Mucoromycota</taxon>
        <taxon>Glomeromycotina</taxon>
        <taxon>Glomeromycetes</taxon>
        <taxon>Diversisporales</taxon>
        <taxon>Gigasporaceae</taxon>
        <taxon>Gigaspora</taxon>
    </lineage>
</organism>
<dbReference type="Proteomes" id="UP000789901">
    <property type="component" value="Unassembled WGS sequence"/>
</dbReference>
<evidence type="ECO:0000313" key="2">
    <source>
        <dbReference type="Proteomes" id="UP000789901"/>
    </source>
</evidence>
<proteinExistence type="predicted"/>
<feature type="non-terminal residue" evidence="1">
    <location>
        <position position="121"/>
    </location>
</feature>
<reference evidence="1 2" key="1">
    <citation type="submission" date="2021-06" db="EMBL/GenBank/DDBJ databases">
        <authorList>
            <person name="Kallberg Y."/>
            <person name="Tangrot J."/>
            <person name="Rosling A."/>
        </authorList>
    </citation>
    <scope>NUCLEOTIDE SEQUENCE [LARGE SCALE GENOMIC DNA]</scope>
    <source>
        <strain evidence="1 2">120-4 pot B 10/14</strain>
    </source>
</reference>
<gene>
    <name evidence="1" type="ORF">GMARGA_LOCUS33533</name>
</gene>
<sequence>EYSKKIVGPFKFGKYQKLESSKKSKKDINKYKVDEHEEDENKFHNMIWDIELCVGKDKIKKTIEESKKFNQGTKGEHIADDDNLYWHKNFLEFKKQYIRDFFKKNLMIKVSSSSSKRTLKE</sequence>
<protein>
    <submittedName>
        <fullName evidence="1">23718_t:CDS:1</fullName>
    </submittedName>
</protein>
<name>A0ABN7WPG4_GIGMA</name>
<keyword evidence="2" id="KW-1185">Reference proteome</keyword>
<comment type="caution">
    <text evidence="1">The sequence shown here is derived from an EMBL/GenBank/DDBJ whole genome shotgun (WGS) entry which is preliminary data.</text>
</comment>
<accession>A0ABN7WPG4</accession>
<dbReference type="EMBL" id="CAJVQB010056070">
    <property type="protein sequence ID" value="CAG8837518.1"/>
    <property type="molecule type" value="Genomic_DNA"/>
</dbReference>